<keyword evidence="2" id="KW-0813">Transport</keyword>
<dbReference type="SUPFAM" id="SSF53850">
    <property type="entry name" value="Periplasmic binding protein-like II"/>
    <property type="match status" value="1"/>
</dbReference>
<dbReference type="Gene3D" id="3.90.76.10">
    <property type="entry name" value="Dipeptide-binding Protein, Domain 1"/>
    <property type="match status" value="1"/>
</dbReference>
<protein>
    <submittedName>
        <fullName evidence="6">Oligopeptide-binding protein AppA</fullName>
    </submittedName>
</protein>
<dbReference type="EMBL" id="QXDL01000190">
    <property type="protein sequence ID" value="RIH81254.1"/>
    <property type="molecule type" value="Genomic_DNA"/>
</dbReference>
<name>A0A399E950_9DEIN</name>
<dbReference type="OrthoDB" id="137511at2"/>
<dbReference type="InterPro" id="IPR039424">
    <property type="entry name" value="SBP_5"/>
</dbReference>
<comment type="similarity">
    <text evidence="1">Belongs to the bacterial solute-binding protein 5 family.</text>
</comment>
<sequence>MKYLSKLVTLWLVGAGLAFAGPQDNTLVVGASQEPTVLGGDFLSIISNQSIKAEVENYLLVPMIGIDADSKNFPIMVTELPTLANRRLRSVDIGGGKRRLEMDLTLRSDLKWSDGTPITTDDIAFFNEVGNAKGMPVLNPDVWERRKLIVKDKLNFTVTFEPAFYTDTIGAPIGYAPAHVMRPEWQKVLAQTQNLDARRDAARLSEIYRNFFQAFGSNRAINQGKMVWAGPFRVSRWAAGSTIELTRNPNFWITPPGGADKYVQKVTYRIIQNTNSLLVAILGGGVDATSRVSITLDQARSPQLTSRAPGRYDIWSVPGAVWEHIDVNKFTNVERVKELGLDDKRTRQALLHALDRESWVKAFFEGFEPVSHTWVAPVNPLFNDKVRRYEYNPDKAKALLAEMGWRPGPDGILQRTVGGKTVRFEIEFVTTSGNAIRERTQQLFAEQWKRIGVAVKINNAPSSVVFDAKYLNRAVEGTWTGMTMFAWVSSLAELGNLFKYKDLNTGATFIPTAENNFTGQNIGGWRNDEYDRLAAQAVVEFDPEKRAELFARMQAIWAEELPALPLRFRADPLITKKGLVNYLGATYSGGNNYPNWLPWAIGWTSRGAQKLFDQAKYATAISTK</sequence>
<dbReference type="Gene3D" id="3.40.190.10">
    <property type="entry name" value="Periplasmic binding protein-like II"/>
    <property type="match status" value="1"/>
</dbReference>
<dbReference type="Proteomes" id="UP000265715">
    <property type="component" value="Unassembled WGS sequence"/>
</dbReference>
<evidence type="ECO:0000256" key="4">
    <source>
        <dbReference type="SAM" id="SignalP"/>
    </source>
</evidence>
<dbReference type="CDD" id="cd08513">
    <property type="entry name" value="PBP2_thermophilic_Hb8_like"/>
    <property type="match status" value="1"/>
</dbReference>
<feature type="domain" description="Solute-binding protein family 5" evidence="5">
    <location>
        <begin position="103"/>
        <end position="493"/>
    </location>
</feature>
<dbReference type="GO" id="GO:0015833">
    <property type="term" value="P:peptide transport"/>
    <property type="evidence" value="ECO:0007669"/>
    <property type="project" value="TreeGrafter"/>
</dbReference>
<feature type="chain" id="PRO_5017375560" evidence="4">
    <location>
        <begin position="21"/>
        <end position="624"/>
    </location>
</feature>
<dbReference type="PANTHER" id="PTHR30290:SF9">
    <property type="entry name" value="OLIGOPEPTIDE-BINDING PROTEIN APPA"/>
    <property type="match status" value="1"/>
</dbReference>
<keyword evidence="3 4" id="KW-0732">Signal</keyword>
<organism evidence="6 7">
    <name type="scientific">Calidithermus terrae</name>
    <dbReference type="NCBI Taxonomy" id="1408545"/>
    <lineage>
        <taxon>Bacteria</taxon>
        <taxon>Thermotogati</taxon>
        <taxon>Deinococcota</taxon>
        <taxon>Deinococci</taxon>
        <taxon>Thermales</taxon>
        <taxon>Thermaceae</taxon>
        <taxon>Calidithermus</taxon>
    </lineage>
</organism>
<comment type="caution">
    <text evidence="6">The sequence shown here is derived from an EMBL/GenBank/DDBJ whole genome shotgun (WGS) entry which is preliminary data.</text>
</comment>
<dbReference type="GO" id="GO:1904680">
    <property type="term" value="F:peptide transmembrane transporter activity"/>
    <property type="evidence" value="ECO:0007669"/>
    <property type="project" value="TreeGrafter"/>
</dbReference>
<dbReference type="InterPro" id="IPR000914">
    <property type="entry name" value="SBP_5_dom"/>
</dbReference>
<evidence type="ECO:0000256" key="1">
    <source>
        <dbReference type="ARBA" id="ARBA00005695"/>
    </source>
</evidence>
<gene>
    <name evidence="6" type="primary">appA_2</name>
    <name evidence="6" type="ORF">Mterra_03289</name>
</gene>
<feature type="signal peptide" evidence="4">
    <location>
        <begin position="1"/>
        <end position="20"/>
    </location>
</feature>
<dbReference type="Pfam" id="PF00496">
    <property type="entry name" value="SBP_bac_5"/>
    <property type="match status" value="1"/>
</dbReference>
<proteinExistence type="inferred from homology"/>
<dbReference type="PANTHER" id="PTHR30290">
    <property type="entry name" value="PERIPLASMIC BINDING COMPONENT OF ABC TRANSPORTER"/>
    <property type="match status" value="1"/>
</dbReference>
<dbReference type="RefSeq" id="WP_119316213.1">
    <property type="nucleotide sequence ID" value="NZ_QXDL01000190.1"/>
</dbReference>
<evidence type="ECO:0000259" key="5">
    <source>
        <dbReference type="Pfam" id="PF00496"/>
    </source>
</evidence>
<evidence type="ECO:0000313" key="6">
    <source>
        <dbReference type="EMBL" id="RIH81254.1"/>
    </source>
</evidence>
<dbReference type="AlphaFoldDB" id="A0A399E950"/>
<keyword evidence="7" id="KW-1185">Reference proteome</keyword>
<accession>A0A399E950</accession>
<evidence type="ECO:0000313" key="7">
    <source>
        <dbReference type="Proteomes" id="UP000265715"/>
    </source>
</evidence>
<dbReference type="Gene3D" id="3.10.105.10">
    <property type="entry name" value="Dipeptide-binding Protein, Domain 3"/>
    <property type="match status" value="1"/>
</dbReference>
<reference evidence="6 7" key="1">
    <citation type="submission" date="2018-08" db="EMBL/GenBank/DDBJ databases">
        <title>Meiothermus terrae DSM 26712 genome sequencing project.</title>
        <authorList>
            <person name="Da Costa M.S."/>
            <person name="Albuquerque L."/>
            <person name="Raposo P."/>
            <person name="Froufe H.J.C."/>
            <person name="Barroso C.S."/>
            <person name="Egas C."/>
        </authorList>
    </citation>
    <scope>NUCLEOTIDE SEQUENCE [LARGE SCALE GENOMIC DNA]</scope>
    <source>
        <strain evidence="6 7">DSM 26712</strain>
    </source>
</reference>
<evidence type="ECO:0000256" key="2">
    <source>
        <dbReference type="ARBA" id="ARBA00022448"/>
    </source>
</evidence>
<evidence type="ECO:0000256" key="3">
    <source>
        <dbReference type="ARBA" id="ARBA00022729"/>
    </source>
</evidence>